<dbReference type="AlphaFoldDB" id="A0A8T2NS46"/>
<evidence type="ECO:0000256" key="13">
    <source>
        <dbReference type="SAM" id="MobiDB-lite"/>
    </source>
</evidence>
<dbReference type="InterPro" id="IPR017970">
    <property type="entry name" value="Homeobox_CS"/>
</dbReference>
<dbReference type="InterPro" id="IPR001356">
    <property type="entry name" value="HD"/>
</dbReference>
<keyword evidence="4" id="KW-0217">Developmental protein</keyword>
<dbReference type="InterPro" id="IPR020479">
    <property type="entry name" value="HD_metazoa"/>
</dbReference>
<dbReference type="PANTHER" id="PTHR45659:SF2">
    <property type="entry name" value="HOMEOBOX PROTEIN HOX-B5"/>
    <property type="match status" value="1"/>
</dbReference>
<evidence type="ECO:0000256" key="12">
    <source>
        <dbReference type="RuleBase" id="RU004442"/>
    </source>
</evidence>
<dbReference type="SMART" id="SM00389">
    <property type="entry name" value="HOX"/>
    <property type="match status" value="2"/>
</dbReference>
<evidence type="ECO:0000259" key="14">
    <source>
        <dbReference type="PROSITE" id="PS50071"/>
    </source>
</evidence>
<dbReference type="GO" id="GO:0009952">
    <property type="term" value="P:anterior/posterior pattern specification"/>
    <property type="evidence" value="ECO:0007669"/>
    <property type="project" value="TreeGrafter"/>
</dbReference>
<feature type="compositionally biased region" description="Basic and acidic residues" evidence="13">
    <location>
        <begin position="339"/>
        <end position="348"/>
    </location>
</feature>
<keyword evidence="7 10" id="KW-0371">Homeobox</keyword>
<keyword evidence="9 10" id="KW-0539">Nucleus</keyword>
<evidence type="ECO:0000256" key="7">
    <source>
        <dbReference type="ARBA" id="ARBA00023155"/>
    </source>
</evidence>
<evidence type="ECO:0000256" key="6">
    <source>
        <dbReference type="ARBA" id="ARBA00023125"/>
    </source>
</evidence>
<evidence type="ECO:0000313" key="15">
    <source>
        <dbReference type="EMBL" id="KAG9343753.1"/>
    </source>
</evidence>
<evidence type="ECO:0000256" key="5">
    <source>
        <dbReference type="ARBA" id="ARBA00023015"/>
    </source>
</evidence>
<feature type="region of interest" description="Disordered" evidence="13">
    <location>
        <begin position="242"/>
        <end position="360"/>
    </location>
</feature>
<gene>
    <name evidence="15" type="ORF">JZ751_013134</name>
</gene>
<sequence>MSSYFVNSTFPVTLPGGQESFLGQIPLYSSGYTDPLRHYPGAAYGASTVQDKAYPSSYYQQANGTYSRPSTAGACDYAAASFYREKDPACALTSLEEHSLVLSQDHRKSDCTGQNKSIFADVDEQKPSTPVYPWMQRMNSCNGTFGNPGRRGRQTYTRYQTLELEKEFHFNRYLTRRRRIEIAHALWRYPNGPDYQLLNYGTSSSAMNGSFRDSGTMHSGSYSYNYNGMDLSVNRSNTTGHFGAVGNNSRGFQSPVPETRFRQPSSCSLASPESLPCSNSETLGPKSSSPPSDQSATTTSSSLTNSNNTHFTELDETSASSETEEGTLRVSNPAPRTQQQDRGKEDRNNMTGPDGKRARTAYTRYQTLELEKEFHFNRYLTRRRRIEIAHALCLSERQIKIWFQNRRMKWKKDNKLKSMSLATAGSAFQP</sequence>
<evidence type="ECO:0000256" key="10">
    <source>
        <dbReference type="PROSITE-ProRule" id="PRU00108"/>
    </source>
</evidence>
<comment type="similarity">
    <text evidence="3 12">Belongs to the Antp homeobox family.</text>
</comment>
<evidence type="ECO:0000256" key="3">
    <source>
        <dbReference type="ARBA" id="ARBA00009107"/>
    </source>
</evidence>
<feature type="domain" description="Homeobox" evidence="14">
    <location>
        <begin position="353"/>
        <end position="413"/>
    </location>
</feature>
<dbReference type="CDD" id="cd00086">
    <property type="entry name" value="homeodomain"/>
    <property type="match status" value="2"/>
</dbReference>
<feature type="domain" description="Homeobox" evidence="14">
    <location>
        <begin position="147"/>
        <end position="186"/>
    </location>
</feature>
<dbReference type="FunFam" id="1.10.10.60:FF:000055">
    <property type="entry name" value="Homeobox protein Hox-A5"/>
    <property type="match status" value="1"/>
</dbReference>
<dbReference type="PROSITE" id="PS00032">
    <property type="entry name" value="ANTENNAPEDIA"/>
    <property type="match status" value="1"/>
</dbReference>
<evidence type="ECO:0000313" key="16">
    <source>
        <dbReference type="Proteomes" id="UP000824540"/>
    </source>
</evidence>
<dbReference type="SUPFAM" id="SSF46689">
    <property type="entry name" value="Homeodomain-like"/>
    <property type="match status" value="2"/>
</dbReference>
<dbReference type="OrthoDB" id="6159439at2759"/>
<reference evidence="15" key="1">
    <citation type="thesis" date="2021" institute="BYU ScholarsArchive" country="Provo, UT, USA">
        <title>Applications of and Algorithms for Genome Assembly and Genomic Analyses with an Emphasis on Marine Teleosts.</title>
        <authorList>
            <person name="Pickett B.D."/>
        </authorList>
    </citation>
    <scope>NUCLEOTIDE SEQUENCE</scope>
    <source>
        <strain evidence="15">HI-2016</strain>
    </source>
</reference>
<dbReference type="Pfam" id="PF00046">
    <property type="entry name" value="Homeodomain"/>
    <property type="match status" value="2"/>
</dbReference>
<keyword evidence="16" id="KW-1185">Reference proteome</keyword>
<keyword evidence="8" id="KW-0804">Transcription</keyword>
<dbReference type="GO" id="GO:0000978">
    <property type="term" value="F:RNA polymerase II cis-regulatory region sequence-specific DNA binding"/>
    <property type="evidence" value="ECO:0007669"/>
    <property type="project" value="TreeGrafter"/>
</dbReference>
<keyword evidence="6 10" id="KW-0238">DNA-binding</keyword>
<dbReference type="PRINTS" id="PR00025">
    <property type="entry name" value="ANTENNAPEDIA"/>
</dbReference>
<feature type="compositionally biased region" description="Polar residues" evidence="13">
    <location>
        <begin position="242"/>
        <end position="252"/>
    </location>
</feature>
<evidence type="ECO:0000256" key="9">
    <source>
        <dbReference type="ARBA" id="ARBA00023242"/>
    </source>
</evidence>
<dbReference type="Gene3D" id="1.10.10.60">
    <property type="entry name" value="Homeodomain-like"/>
    <property type="match status" value="2"/>
</dbReference>
<dbReference type="GO" id="GO:0005634">
    <property type="term" value="C:nucleus"/>
    <property type="evidence" value="ECO:0007669"/>
    <property type="project" value="UniProtKB-SubCell"/>
</dbReference>
<organism evidence="15 16">
    <name type="scientific">Albula glossodonta</name>
    <name type="common">roundjaw bonefish</name>
    <dbReference type="NCBI Taxonomy" id="121402"/>
    <lineage>
        <taxon>Eukaryota</taxon>
        <taxon>Metazoa</taxon>
        <taxon>Chordata</taxon>
        <taxon>Craniata</taxon>
        <taxon>Vertebrata</taxon>
        <taxon>Euteleostomi</taxon>
        <taxon>Actinopterygii</taxon>
        <taxon>Neopterygii</taxon>
        <taxon>Teleostei</taxon>
        <taxon>Albuliformes</taxon>
        <taxon>Albulidae</taxon>
        <taxon>Albula</taxon>
    </lineage>
</organism>
<evidence type="ECO:0000256" key="1">
    <source>
        <dbReference type="ARBA" id="ARBA00003263"/>
    </source>
</evidence>
<comment type="subcellular location">
    <subcellularLocation>
        <location evidence="2 10 11">Nucleus</location>
    </subcellularLocation>
</comment>
<dbReference type="PANTHER" id="PTHR45659">
    <property type="entry name" value="HOMEOBOX PROTEIN HOX"/>
    <property type="match status" value="1"/>
</dbReference>
<evidence type="ECO:0000256" key="4">
    <source>
        <dbReference type="ARBA" id="ARBA00022473"/>
    </source>
</evidence>
<dbReference type="InterPro" id="IPR017995">
    <property type="entry name" value="Homeobox_antennapedia"/>
</dbReference>
<evidence type="ECO:0000256" key="2">
    <source>
        <dbReference type="ARBA" id="ARBA00004123"/>
    </source>
</evidence>
<evidence type="ECO:0000256" key="11">
    <source>
        <dbReference type="RuleBase" id="RU000682"/>
    </source>
</evidence>
<dbReference type="InterPro" id="IPR050296">
    <property type="entry name" value="Antp_homeobox"/>
</dbReference>
<feature type="DNA-binding region" description="Homeobox" evidence="10">
    <location>
        <begin position="355"/>
        <end position="414"/>
    </location>
</feature>
<feature type="DNA-binding region" description="Homeobox" evidence="10">
    <location>
        <begin position="149"/>
        <end position="187"/>
    </location>
</feature>
<evidence type="ECO:0000256" key="8">
    <source>
        <dbReference type="ARBA" id="ARBA00023163"/>
    </source>
</evidence>
<accession>A0A8T2NS46</accession>
<dbReference type="GO" id="GO:0001708">
    <property type="term" value="P:cell fate specification"/>
    <property type="evidence" value="ECO:0007669"/>
    <property type="project" value="UniProtKB-ARBA"/>
</dbReference>
<dbReference type="GO" id="GO:0000981">
    <property type="term" value="F:DNA-binding transcription factor activity, RNA polymerase II-specific"/>
    <property type="evidence" value="ECO:0007669"/>
    <property type="project" value="InterPro"/>
</dbReference>
<comment type="function">
    <text evidence="1">Sequence-specific transcription factor which is part of a developmental regulatory system that provides cells with specific positional identities on the anterior-posterior axis.</text>
</comment>
<dbReference type="PROSITE" id="PS50071">
    <property type="entry name" value="HOMEOBOX_2"/>
    <property type="match status" value="2"/>
</dbReference>
<protein>
    <recommendedName>
        <fullName evidence="14">Homeobox domain-containing protein</fullName>
    </recommendedName>
</protein>
<name>A0A8T2NS46_9TELE</name>
<dbReference type="InterPro" id="IPR001827">
    <property type="entry name" value="Homeobox_Antennapedia_CS"/>
</dbReference>
<feature type="compositionally biased region" description="Polar residues" evidence="13">
    <location>
        <begin position="262"/>
        <end position="282"/>
    </location>
</feature>
<dbReference type="PROSITE" id="PS00027">
    <property type="entry name" value="HOMEOBOX_1"/>
    <property type="match status" value="1"/>
</dbReference>
<dbReference type="PRINTS" id="PR00024">
    <property type="entry name" value="HOMEOBOX"/>
</dbReference>
<proteinExistence type="inferred from homology"/>
<dbReference type="EMBL" id="JAFBMS010000022">
    <property type="protein sequence ID" value="KAG9343753.1"/>
    <property type="molecule type" value="Genomic_DNA"/>
</dbReference>
<comment type="caution">
    <text evidence="15">The sequence shown here is derived from an EMBL/GenBank/DDBJ whole genome shotgun (WGS) entry which is preliminary data.</text>
</comment>
<keyword evidence="5" id="KW-0805">Transcription regulation</keyword>
<feature type="compositionally biased region" description="Low complexity" evidence="13">
    <location>
        <begin position="285"/>
        <end position="309"/>
    </location>
</feature>
<dbReference type="Proteomes" id="UP000824540">
    <property type="component" value="Unassembled WGS sequence"/>
</dbReference>
<dbReference type="InterPro" id="IPR009057">
    <property type="entry name" value="Homeodomain-like_sf"/>
</dbReference>